<organism evidence="3 4">
    <name type="scientific">Psilocybe cyanescens</name>
    <dbReference type="NCBI Taxonomy" id="93625"/>
    <lineage>
        <taxon>Eukaryota</taxon>
        <taxon>Fungi</taxon>
        <taxon>Dikarya</taxon>
        <taxon>Basidiomycota</taxon>
        <taxon>Agaricomycotina</taxon>
        <taxon>Agaricomycetes</taxon>
        <taxon>Agaricomycetidae</taxon>
        <taxon>Agaricales</taxon>
        <taxon>Agaricineae</taxon>
        <taxon>Strophariaceae</taxon>
        <taxon>Psilocybe</taxon>
    </lineage>
</organism>
<dbReference type="AlphaFoldDB" id="A0A409XV35"/>
<proteinExistence type="predicted"/>
<dbReference type="Proteomes" id="UP000283269">
    <property type="component" value="Unassembled WGS sequence"/>
</dbReference>
<comment type="caution">
    <text evidence="3">The sequence shown here is derived from an EMBL/GenBank/DDBJ whole genome shotgun (WGS) entry which is preliminary data.</text>
</comment>
<dbReference type="InterPro" id="IPR040521">
    <property type="entry name" value="KDZ"/>
</dbReference>
<evidence type="ECO:0000313" key="3">
    <source>
        <dbReference type="EMBL" id="PPQ94598.1"/>
    </source>
</evidence>
<protein>
    <recommendedName>
        <fullName evidence="2">CxC2-like cysteine cluster KDZ transposase-associated domain-containing protein</fullName>
    </recommendedName>
</protein>
<evidence type="ECO:0000313" key="4">
    <source>
        <dbReference type="Proteomes" id="UP000283269"/>
    </source>
</evidence>
<dbReference type="Pfam" id="PF18758">
    <property type="entry name" value="KDZ"/>
    <property type="match status" value="2"/>
</dbReference>
<feature type="domain" description="CxC2-like cysteine cluster KDZ transposase-associated" evidence="2">
    <location>
        <begin position="64"/>
        <end position="143"/>
    </location>
</feature>
<name>A0A409XV35_PSICY</name>
<dbReference type="EMBL" id="NHYD01000285">
    <property type="protein sequence ID" value="PPQ94598.1"/>
    <property type="molecule type" value="Genomic_DNA"/>
</dbReference>
<reference evidence="3 4" key="1">
    <citation type="journal article" date="2018" name="Evol. Lett.">
        <title>Horizontal gene cluster transfer increased hallucinogenic mushroom diversity.</title>
        <authorList>
            <person name="Reynolds H.T."/>
            <person name="Vijayakumar V."/>
            <person name="Gluck-Thaler E."/>
            <person name="Korotkin H.B."/>
            <person name="Matheny P.B."/>
            <person name="Slot J.C."/>
        </authorList>
    </citation>
    <scope>NUCLEOTIDE SEQUENCE [LARGE SCALE GENOMIC DNA]</scope>
    <source>
        <strain evidence="3 4">2631</strain>
    </source>
</reference>
<sequence>MLGGNPLPQSRVMGSWLLRVGSTPFWPSDMRLPPISNQSLGIHQNEFNNTWVQPNVPSANGLNNTYVRILHTNGIHYMAMVTCHCRGEHSVPLDLVSCRLLPASFTRIRTLFSVQLMDQFRLFNLELKALAYQFYILIRRMTMPIGRADIVNLYHEFRRMSCLWRWLKKLQWAGYGHKQEDPRNPPAGSLSLYCPTCPQPGINLPDDWKNDPNRSVYKRIFVTDGNFKADHVRQKCNDDVWLIDGAGMAPNCDHYQAFLESAVDRLTKAPCENTFKTIMNALLSTKACDRTGKVAFACARHGCFAPNTLADLFRGEQQKNIDYALLQAIKSTHVEPEQGLLLIYDIVCTWIVYLFDRIGCCFFRYATTFVPGAAIVAGQILESLWSNLNAISSLVRTASLAHREEVLDDHTADSNYKKMLRITQVLCIRYADAIIMVGQANSYFIELSGDIDLSILNEWEDEIQSVKAMRPVDIKRMDIYGARMPHLLTDEPVTDTGTDTDTDCPLNTWLRFTLQVEEKQLELQDKVRRLGTAPLEQDRQVVSQLHQVLTSMFGQIKQLQQAAKVPDIARSFDLVNFQDEAEFDNDDQDGRHGPDASEWPTVDSRTESTSTTIFPERQTLSLPSNFNVPQRFASAELELRKNQARNNIRRIRDIVANISFLYRYVVRTGNCTSIWNDGQKKVKSLNHAKILHTRIYSACRSRLIALKCEHEFLNIFRELTRNDLKPSTAIWKPNVPGSSKIELPWIWMTGRWHLLNNSGAAADTDRLNGPNAQQRFQNEFNRVHWLRARAQKNRWNEEIVLVKYEMLWTVRNFIHRREEWAKVSDMANINSGPKAYAFWQSRMWHKYAVGADLAFKNSCKRYVSPFI</sequence>
<keyword evidence="4" id="KW-1185">Reference proteome</keyword>
<gene>
    <name evidence="3" type="ORF">CVT25_010606</name>
</gene>
<dbReference type="InParanoid" id="A0A409XV35"/>
<dbReference type="OrthoDB" id="3214502at2759"/>
<evidence type="ECO:0000256" key="1">
    <source>
        <dbReference type="SAM" id="MobiDB-lite"/>
    </source>
</evidence>
<dbReference type="InterPro" id="IPR041457">
    <property type="entry name" value="CxC2_KDZ-assoc"/>
</dbReference>
<accession>A0A409XV35</accession>
<evidence type="ECO:0000259" key="2">
    <source>
        <dbReference type="Pfam" id="PF18803"/>
    </source>
</evidence>
<feature type="region of interest" description="Disordered" evidence="1">
    <location>
        <begin position="581"/>
        <end position="610"/>
    </location>
</feature>
<dbReference type="Pfam" id="PF18803">
    <property type="entry name" value="CxC2"/>
    <property type="match status" value="1"/>
</dbReference>